<dbReference type="InParanoid" id="A0A0D0CD54"/>
<feature type="non-terminal residue" evidence="1">
    <location>
        <position position="140"/>
    </location>
</feature>
<accession>A0A0D0CD54</accession>
<protein>
    <submittedName>
        <fullName evidence="1">Unplaced genomic scaffold scaffold_1139, whole genome shotgun sequence</fullName>
    </submittedName>
</protein>
<reference evidence="1 2" key="1">
    <citation type="submission" date="2014-04" db="EMBL/GenBank/DDBJ databases">
        <authorList>
            <consortium name="DOE Joint Genome Institute"/>
            <person name="Kuo A."/>
            <person name="Kohler A."/>
            <person name="Jargeat P."/>
            <person name="Nagy L.G."/>
            <person name="Floudas D."/>
            <person name="Copeland A."/>
            <person name="Barry K.W."/>
            <person name="Cichocki N."/>
            <person name="Veneault-Fourrey C."/>
            <person name="LaButti K."/>
            <person name="Lindquist E.A."/>
            <person name="Lipzen A."/>
            <person name="Lundell T."/>
            <person name="Morin E."/>
            <person name="Murat C."/>
            <person name="Sun H."/>
            <person name="Tunlid A."/>
            <person name="Henrissat B."/>
            <person name="Grigoriev I.V."/>
            <person name="Hibbett D.S."/>
            <person name="Martin F."/>
            <person name="Nordberg H.P."/>
            <person name="Cantor M.N."/>
            <person name="Hua S.X."/>
        </authorList>
    </citation>
    <scope>NUCLEOTIDE SEQUENCE [LARGE SCALE GENOMIC DNA]</scope>
    <source>
        <strain evidence="1 2">Ve08.2h10</strain>
    </source>
</reference>
<gene>
    <name evidence="1" type="ORF">PAXRUDRAFT_39775</name>
</gene>
<reference evidence="2" key="2">
    <citation type="submission" date="2015-01" db="EMBL/GenBank/DDBJ databases">
        <title>Evolutionary Origins and Diversification of the Mycorrhizal Mutualists.</title>
        <authorList>
            <consortium name="DOE Joint Genome Institute"/>
            <consortium name="Mycorrhizal Genomics Consortium"/>
            <person name="Kohler A."/>
            <person name="Kuo A."/>
            <person name="Nagy L.G."/>
            <person name="Floudas D."/>
            <person name="Copeland A."/>
            <person name="Barry K.W."/>
            <person name="Cichocki N."/>
            <person name="Veneault-Fourrey C."/>
            <person name="LaButti K."/>
            <person name="Lindquist E.A."/>
            <person name="Lipzen A."/>
            <person name="Lundell T."/>
            <person name="Morin E."/>
            <person name="Murat C."/>
            <person name="Riley R."/>
            <person name="Ohm R."/>
            <person name="Sun H."/>
            <person name="Tunlid A."/>
            <person name="Henrissat B."/>
            <person name="Grigoriev I.V."/>
            <person name="Hibbett D.S."/>
            <person name="Martin F."/>
        </authorList>
    </citation>
    <scope>NUCLEOTIDE SEQUENCE [LARGE SCALE GENOMIC DNA]</scope>
    <source>
        <strain evidence="2">Ve08.2h10</strain>
    </source>
</reference>
<organism evidence="1 2">
    <name type="scientific">Paxillus rubicundulus Ve08.2h10</name>
    <dbReference type="NCBI Taxonomy" id="930991"/>
    <lineage>
        <taxon>Eukaryota</taxon>
        <taxon>Fungi</taxon>
        <taxon>Dikarya</taxon>
        <taxon>Basidiomycota</taxon>
        <taxon>Agaricomycotina</taxon>
        <taxon>Agaricomycetes</taxon>
        <taxon>Agaricomycetidae</taxon>
        <taxon>Boletales</taxon>
        <taxon>Paxilineae</taxon>
        <taxon>Paxillaceae</taxon>
        <taxon>Paxillus</taxon>
    </lineage>
</organism>
<keyword evidence="2" id="KW-1185">Reference proteome</keyword>
<name>A0A0D0CD54_9AGAM</name>
<feature type="non-terminal residue" evidence="1">
    <location>
        <position position="1"/>
    </location>
</feature>
<dbReference type="EMBL" id="KN825961">
    <property type="protein sequence ID" value="KIK80677.1"/>
    <property type="molecule type" value="Genomic_DNA"/>
</dbReference>
<evidence type="ECO:0000313" key="2">
    <source>
        <dbReference type="Proteomes" id="UP000054538"/>
    </source>
</evidence>
<dbReference type="OrthoDB" id="2682730at2759"/>
<dbReference type="Proteomes" id="UP000054538">
    <property type="component" value="Unassembled WGS sequence"/>
</dbReference>
<dbReference type="AlphaFoldDB" id="A0A0D0CD54"/>
<proteinExistence type="predicted"/>
<sequence length="140" mass="16234">QKVQLKAELKVNWPISKVDEEWLDYTGNLVDEEHVVEVLDKALDYEAVLKTLNQQEKSIIQKLTELAGEQTIRSKKRKSNATLAQQIEILNWHHTNGKNQSQTANYFNEIYPFLRLKQPKISDRLKHEGSWQAEYEGSAG</sequence>
<evidence type="ECO:0000313" key="1">
    <source>
        <dbReference type="EMBL" id="KIK80677.1"/>
    </source>
</evidence>
<dbReference type="HOGENOM" id="CLU_018294_4_1_1"/>